<feature type="domain" description="Microtubule-associated serine/threonine-protein kinase pre-PK" evidence="1">
    <location>
        <begin position="1"/>
        <end position="51"/>
    </location>
</feature>
<dbReference type="InterPro" id="IPR023142">
    <property type="entry name" value="MAST_pre-PK_dom_sf"/>
</dbReference>
<gene>
    <name evidence="2" type="ORF">NQ318_002508</name>
</gene>
<sequence length="69" mass="7904">MSEKFGRLLTETKEKSEEAASMVTSFIKKLLLIISRPARLLECLELIRKSFIIFRSSRRPGKGGARYQS</sequence>
<protein>
    <recommendedName>
        <fullName evidence="1">Microtubule-associated serine/threonine-protein kinase pre-PK domain-containing protein</fullName>
    </recommendedName>
</protein>
<dbReference type="EMBL" id="JAPWTK010000169">
    <property type="protein sequence ID" value="KAJ8947146.1"/>
    <property type="molecule type" value="Genomic_DNA"/>
</dbReference>
<evidence type="ECO:0000259" key="1">
    <source>
        <dbReference type="Pfam" id="PF08926"/>
    </source>
</evidence>
<proteinExistence type="predicted"/>
<comment type="caution">
    <text evidence="2">The sequence shown here is derived from an EMBL/GenBank/DDBJ whole genome shotgun (WGS) entry which is preliminary data.</text>
</comment>
<reference evidence="2" key="1">
    <citation type="journal article" date="2023" name="Insect Mol. Biol.">
        <title>Genome sequencing provides insights into the evolution of gene families encoding plant cell wall-degrading enzymes in longhorned beetles.</title>
        <authorList>
            <person name="Shin N.R."/>
            <person name="Okamura Y."/>
            <person name="Kirsch R."/>
            <person name="Pauchet Y."/>
        </authorList>
    </citation>
    <scope>NUCLEOTIDE SEQUENCE</scope>
    <source>
        <strain evidence="2">AMC_N1</strain>
    </source>
</reference>
<dbReference type="Pfam" id="PF08926">
    <property type="entry name" value="DUF1908"/>
    <property type="match status" value="1"/>
</dbReference>
<accession>A0AAV8Y837</accession>
<dbReference type="Proteomes" id="UP001162162">
    <property type="component" value="Unassembled WGS sequence"/>
</dbReference>
<organism evidence="2 3">
    <name type="scientific">Aromia moschata</name>
    <dbReference type="NCBI Taxonomy" id="1265417"/>
    <lineage>
        <taxon>Eukaryota</taxon>
        <taxon>Metazoa</taxon>
        <taxon>Ecdysozoa</taxon>
        <taxon>Arthropoda</taxon>
        <taxon>Hexapoda</taxon>
        <taxon>Insecta</taxon>
        <taxon>Pterygota</taxon>
        <taxon>Neoptera</taxon>
        <taxon>Endopterygota</taxon>
        <taxon>Coleoptera</taxon>
        <taxon>Polyphaga</taxon>
        <taxon>Cucujiformia</taxon>
        <taxon>Chrysomeloidea</taxon>
        <taxon>Cerambycidae</taxon>
        <taxon>Cerambycinae</taxon>
        <taxon>Callichromatini</taxon>
        <taxon>Aromia</taxon>
    </lineage>
</organism>
<dbReference type="GO" id="GO:0004674">
    <property type="term" value="F:protein serine/threonine kinase activity"/>
    <property type="evidence" value="ECO:0007669"/>
    <property type="project" value="InterPro"/>
</dbReference>
<dbReference type="GO" id="GO:0005524">
    <property type="term" value="F:ATP binding"/>
    <property type="evidence" value="ECO:0007669"/>
    <property type="project" value="InterPro"/>
</dbReference>
<evidence type="ECO:0000313" key="3">
    <source>
        <dbReference type="Proteomes" id="UP001162162"/>
    </source>
</evidence>
<dbReference type="InterPro" id="IPR015022">
    <property type="entry name" value="MAST_pre-PK_dom"/>
</dbReference>
<keyword evidence="3" id="KW-1185">Reference proteome</keyword>
<evidence type="ECO:0000313" key="2">
    <source>
        <dbReference type="EMBL" id="KAJ8947146.1"/>
    </source>
</evidence>
<dbReference type="GO" id="GO:0000287">
    <property type="term" value="F:magnesium ion binding"/>
    <property type="evidence" value="ECO:0007669"/>
    <property type="project" value="InterPro"/>
</dbReference>
<dbReference type="Gene3D" id="1.20.1480.20">
    <property type="entry name" value="MAST3 pre-PK domain-like"/>
    <property type="match status" value="1"/>
</dbReference>
<name>A0AAV8Y837_9CUCU</name>
<dbReference type="AlphaFoldDB" id="A0AAV8Y837"/>
<dbReference type="SUPFAM" id="SSF140482">
    <property type="entry name" value="MAST3 pre-PK domain-like"/>
    <property type="match status" value="1"/>
</dbReference>